<proteinExistence type="predicted"/>
<dbReference type="AlphaFoldDB" id="A0A1G9A666"/>
<dbReference type="Pfam" id="PF10972">
    <property type="entry name" value="CsiV"/>
    <property type="match status" value="1"/>
</dbReference>
<name>A0A1G9A666_9GAMM</name>
<gene>
    <name evidence="2" type="ORF">SAMN05216212_1870</name>
</gene>
<dbReference type="OrthoDB" id="5566524at2"/>
<dbReference type="STRING" id="658219.SAMN05216212_1870"/>
<dbReference type="InterPro" id="IPR021241">
    <property type="entry name" value="CsiV"/>
</dbReference>
<organism evidence="2 3">
    <name type="scientific">Microbulbifer yueqingensis</name>
    <dbReference type="NCBI Taxonomy" id="658219"/>
    <lineage>
        <taxon>Bacteria</taxon>
        <taxon>Pseudomonadati</taxon>
        <taxon>Pseudomonadota</taxon>
        <taxon>Gammaproteobacteria</taxon>
        <taxon>Cellvibrionales</taxon>
        <taxon>Microbulbiferaceae</taxon>
        <taxon>Microbulbifer</taxon>
    </lineage>
</organism>
<accession>A0A1G9A666</accession>
<sequence length="244" mass="26493">MRLVHLCTALLLALTAAGTQAASYAGTTFEIEMIVFSRTDGMSGSRENWPASPRLSYPAKWIDFTTTGGEGEPQLVPAATQLDNKAAALQRSGNYRVLFHKAWQQQLWQKRRAPAILIEGGDTYAGHSQLEGSIKLSVSRYLHLSTNLWMSEFGEPGSEGGILLPKPSSLDNGEPLDLAAPGAARTIASQGRPGPVYAARVAQLQQERRMRSGELHYLDHPRFGVLVQVRTLDKPEDGTPAAGN</sequence>
<evidence type="ECO:0000313" key="2">
    <source>
        <dbReference type="EMBL" id="SDK22859.1"/>
    </source>
</evidence>
<protein>
    <submittedName>
        <fullName evidence="2">Peptidoglycan-binding protein, CsiV</fullName>
    </submittedName>
</protein>
<dbReference type="RefSeq" id="WP_091512418.1">
    <property type="nucleotide sequence ID" value="NZ_FNFH01000003.1"/>
</dbReference>
<feature type="signal peptide" evidence="1">
    <location>
        <begin position="1"/>
        <end position="21"/>
    </location>
</feature>
<keyword evidence="3" id="KW-1185">Reference proteome</keyword>
<dbReference type="EMBL" id="FNFH01000003">
    <property type="protein sequence ID" value="SDK22859.1"/>
    <property type="molecule type" value="Genomic_DNA"/>
</dbReference>
<evidence type="ECO:0000256" key="1">
    <source>
        <dbReference type="SAM" id="SignalP"/>
    </source>
</evidence>
<evidence type="ECO:0000313" key="3">
    <source>
        <dbReference type="Proteomes" id="UP000199305"/>
    </source>
</evidence>
<keyword evidence="1" id="KW-0732">Signal</keyword>
<dbReference type="Proteomes" id="UP000199305">
    <property type="component" value="Unassembled WGS sequence"/>
</dbReference>
<feature type="chain" id="PRO_5011461276" evidence="1">
    <location>
        <begin position="22"/>
        <end position="244"/>
    </location>
</feature>
<reference evidence="3" key="1">
    <citation type="submission" date="2016-10" db="EMBL/GenBank/DDBJ databases">
        <authorList>
            <person name="Varghese N."/>
            <person name="Submissions S."/>
        </authorList>
    </citation>
    <scope>NUCLEOTIDE SEQUENCE [LARGE SCALE GENOMIC DNA]</scope>
    <source>
        <strain evidence="3">CGMCC 1.10658</strain>
    </source>
</reference>